<accession>A0A9P8P8C4</accession>
<dbReference type="GO" id="GO:0016020">
    <property type="term" value="C:membrane"/>
    <property type="evidence" value="ECO:0007669"/>
    <property type="project" value="UniProtKB-SubCell"/>
</dbReference>
<dbReference type="Proteomes" id="UP000769157">
    <property type="component" value="Unassembled WGS sequence"/>
</dbReference>
<proteinExistence type="inferred from homology"/>
<comment type="caution">
    <text evidence="13">The sequence shown here is derived from an EMBL/GenBank/DDBJ whole genome shotgun (WGS) entry which is preliminary data.</text>
</comment>
<evidence type="ECO:0000256" key="10">
    <source>
        <dbReference type="ARBA" id="ARBA00048048"/>
    </source>
</evidence>
<comment type="similarity">
    <text evidence="9">Belongs to the DHHC palmitoyltransferase family. PFA5 subfamily.</text>
</comment>
<sequence length="309" mass="35951">MIFLKGPGSISVKVPPYNLNKYYSNGQLYLQNKLDPKEPESIPDPDFIDPPQLFLCNSVGLPFWCSNCRSIKTQRAHHSSKLGHCIPKFDHYCLYIGTIIAQNNFTWFLCFVMCFEVLFIYIYVATFANSRSVLNYGSENTLHPAAIIMVACNGFFSLMLLALNFSFARVFKFNETSVDFLQIGKAKQYRFKLYSKRKSLRDFLFPTKLNRDQTYAQFINTQRYVNVEHPDQLNIRVVLPLPENQHPFNKGRWENFIDWFRKYDFQTAEEVVVHEETTFSNTFKSWVFQQVKAGEGHIFGSADITPVTV</sequence>
<organism evidence="13 14">
    <name type="scientific">Ogataea philodendri</name>
    <dbReference type="NCBI Taxonomy" id="1378263"/>
    <lineage>
        <taxon>Eukaryota</taxon>
        <taxon>Fungi</taxon>
        <taxon>Dikarya</taxon>
        <taxon>Ascomycota</taxon>
        <taxon>Saccharomycotina</taxon>
        <taxon>Pichiomycetes</taxon>
        <taxon>Pichiales</taxon>
        <taxon>Pichiaceae</taxon>
        <taxon>Ogataea</taxon>
    </lineage>
</organism>
<comment type="subcellular location">
    <subcellularLocation>
        <location evidence="1">Membrane</location>
        <topology evidence="1">Multi-pass membrane protein</topology>
    </subcellularLocation>
</comment>
<evidence type="ECO:0000313" key="13">
    <source>
        <dbReference type="EMBL" id="KAH3666819.1"/>
    </source>
</evidence>
<dbReference type="PROSITE" id="PS50216">
    <property type="entry name" value="DHHC"/>
    <property type="match status" value="1"/>
</dbReference>
<evidence type="ECO:0000256" key="6">
    <source>
        <dbReference type="ARBA" id="ARBA00023139"/>
    </source>
</evidence>
<dbReference type="AlphaFoldDB" id="A0A9P8P8C4"/>
<evidence type="ECO:0000256" key="5">
    <source>
        <dbReference type="ARBA" id="ARBA00023136"/>
    </source>
</evidence>
<dbReference type="GO" id="GO:0006612">
    <property type="term" value="P:protein targeting to membrane"/>
    <property type="evidence" value="ECO:0007669"/>
    <property type="project" value="TreeGrafter"/>
</dbReference>
<feature type="domain" description="Palmitoyltransferase DHHC" evidence="12">
    <location>
        <begin position="64"/>
        <end position="180"/>
    </location>
</feature>
<dbReference type="PANTHER" id="PTHR22883:SF23">
    <property type="entry name" value="PALMITOYLTRANSFERASE ZDHHC6"/>
    <property type="match status" value="1"/>
</dbReference>
<dbReference type="OrthoDB" id="331948at2759"/>
<dbReference type="Pfam" id="PF01529">
    <property type="entry name" value="DHHC"/>
    <property type="match status" value="1"/>
</dbReference>
<keyword evidence="14" id="KW-1185">Reference proteome</keyword>
<keyword evidence="3 11" id="KW-0812">Transmembrane</keyword>
<evidence type="ECO:0000256" key="9">
    <source>
        <dbReference type="ARBA" id="ARBA00038298"/>
    </source>
</evidence>
<protein>
    <recommendedName>
        <fullName evidence="11">Palmitoyltransferase</fullName>
        <ecNumber evidence="11">2.3.1.225</ecNumber>
    </recommendedName>
</protein>
<dbReference type="EC" id="2.3.1.225" evidence="11"/>
<keyword evidence="7" id="KW-0449">Lipoprotein</keyword>
<gene>
    <name evidence="13" type="ORF">OGAPHI_003268</name>
</gene>
<comment type="catalytic activity">
    <reaction evidence="10 11">
        <text>L-cysteinyl-[protein] + hexadecanoyl-CoA = S-hexadecanoyl-L-cysteinyl-[protein] + CoA</text>
        <dbReference type="Rhea" id="RHEA:36683"/>
        <dbReference type="Rhea" id="RHEA-COMP:10131"/>
        <dbReference type="Rhea" id="RHEA-COMP:11032"/>
        <dbReference type="ChEBI" id="CHEBI:29950"/>
        <dbReference type="ChEBI" id="CHEBI:57287"/>
        <dbReference type="ChEBI" id="CHEBI:57379"/>
        <dbReference type="ChEBI" id="CHEBI:74151"/>
        <dbReference type="EC" id="2.3.1.225"/>
    </reaction>
</comment>
<dbReference type="RefSeq" id="XP_046061775.1">
    <property type="nucleotide sequence ID" value="XM_046204229.1"/>
</dbReference>
<dbReference type="GO" id="GO:0005794">
    <property type="term" value="C:Golgi apparatus"/>
    <property type="evidence" value="ECO:0007669"/>
    <property type="project" value="TreeGrafter"/>
</dbReference>
<evidence type="ECO:0000256" key="4">
    <source>
        <dbReference type="ARBA" id="ARBA00022989"/>
    </source>
</evidence>
<dbReference type="PANTHER" id="PTHR22883">
    <property type="entry name" value="ZINC FINGER DHHC DOMAIN CONTAINING PROTEIN"/>
    <property type="match status" value="1"/>
</dbReference>
<keyword evidence="2 11" id="KW-0808">Transferase</keyword>
<evidence type="ECO:0000256" key="7">
    <source>
        <dbReference type="ARBA" id="ARBA00023288"/>
    </source>
</evidence>
<keyword evidence="5 11" id="KW-0472">Membrane</keyword>
<evidence type="ECO:0000259" key="12">
    <source>
        <dbReference type="Pfam" id="PF01529"/>
    </source>
</evidence>
<evidence type="ECO:0000313" key="14">
    <source>
        <dbReference type="Proteomes" id="UP000769157"/>
    </source>
</evidence>
<evidence type="ECO:0000256" key="8">
    <source>
        <dbReference type="ARBA" id="ARBA00023315"/>
    </source>
</evidence>
<name>A0A9P8P8C4_9ASCO</name>
<dbReference type="GeneID" id="70235235"/>
<dbReference type="InterPro" id="IPR039859">
    <property type="entry name" value="PFA4/ZDH16/20/ERF2-like"/>
</dbReference>
<comment type="domain">
    <text evidence="11">The DHHC domain is required for palmitoyltransferase activity.</text>
</comment>
<feature type="transmembrane region" description="Helical" evidence="11">
    <location>
        <begin position="144"/>
        <end position="163"/>
    </location>
</feature>
<reference evidence="13" key="2">
    <citation type="submission" date="2021-01" db="EMBL/GenBank/DDBJ databases">
        <authorList>
            <person name="Schikora-Tamarit M.A."/>
        </authorList>
    </citation>
    <scope>NUCLEOTIDE SEQUENCE</scope>
    <source>
        <strain evidence="13">CBS6075</strain>
    </source>
</reference>
<dbReference type="GO" id="GO:0005783">
    <property type="term" value="C:endoplasmic reticulum"/>
    <property type="evidence" value="ECO:0007669"/>
    <property type="project" value="TreeGrafter"/>
</dbReference>
<evidence type="ECO:0000256" key="2">
    <source>
        <dbReference type="ARBA" id="ARBA00022679"/>
    </source>
</evidence>
<evidence type="ECO:0000256" key="1">
    <source>
        <dbReference type="ARBA" id="ARBA00004141"/>
    </source>
</evidence>
<reference evidence="13" key="1">
    <citation type="journal article" date="2021" name="Open Biol.">
        <title>Shared evolutionary footprints suggest mitochondrial oxidative damage underlies multiple complex I losses in fungi.</title>
        <authorList>
            <person name="Schikora-Tamarit M.A."/>
            <person name="Marcet-Houben M."/>
            <person name="Nosek J."/>
            <person name="Gabaldon T."/>
        </authorList>
    </citation>
    <scope>NUCLEOTIDE SEQUENCE</scope>
    <source>
        <strain evidence="13">CBS6075</strain>
    </source>
</reference>
<evidence type="ECO:0000256" key="11">
    <source>
        <dbReference type="RuleBase" id="RU079119"/>
    </source>
</evidence>
<keyword evidence="4 11" id="KW-1133">Transmembrane helix</keyword>
<keyword evidence="8 11" id="KW-0012">Acyltransferase</keyword>
<dbReference type="GO" id="GO:0019706">
    <property type="term" value="F:protein-cysteine S-palmitoyltransferase activity"/>
    <property type="evidence" value="ECO:0007669"/>
    <property type="project" value="UniProtKB-EC"/>
</dbReference>
<evidence type="ECO:0000256" key="3">
    <source>
        <dbReference type="ARBA" id="ARBA00022692"/>
    </source>
</evidence>
<dbReference type="InterPro" id="IPR001594">
    <property type="entry name" value="Palmitoyltrfase_DHHC"/>
</dbReference>
<feature type="transmembrane region" description="Helical" evidence="11">
    <location>
        <begin position="105"/>
        <end position="124"/>
    </location>
</feature>
<keyword evidence="6" id="KW-0564">Palmitate</keyword>
<dbReference type="EMBL" id="JAEUBE010000199">
    <property type="protein sequence ID" value="KAH3666819.1"/>
    <property type="molecule type" value="Genomic_DNA"/>
</dbReference>